<dbReference type="AlphaFoldDB" id="A0A6J6NQY1"/>
<protein>
    <submittedName>
        <fullName evidence="2">Unannotated protein</fullName>
    </submittedName>
</protein>
<proteinExistence type="predicted"/>
<sequence length="204" mass="21688">MANRRISRPSTAVRPEILRRRRIVFGAAAIVVVLLLWGLVSSVINFFSGLSPEAAATPDASQSVIVACEPGMVQITAGIGDNAYNSWASVPAGENPFLWFNMTNNSKVACTFDAGSLVSFFQIKSGEQLIWDSKQCDRSQDVSAVGILQPGQSVNSPSSTWLRVFSSITGCSTGQQPAVAGGATYQLKATVNGVESNVVQFILN</sequence>
<dbReference type="EMBL" id="CAEZXK010000014">
    <property type="protein sequence ID" value="CAB4686693.1"/>
    <property type="molecule type" value="Genomic_DNA"/>
</dbReference>
<name>A0A6J6NQY1_9ZZZZ</name>
<organism evidence="2">
    <name type="scientific">freshwater metagenome</name>
    <dbReference type="NCBI Taxonomy" id="449393"/>
    <lineage>
        <taxon>unclassified sequences</taxon>
        <taxon>metagenomes</taxon>
        <taxon>ecological metagenomes</taxon>
    </lineage>
</organism>
<accession>A0A6J6NQY1</accession>
<keyword evidence="1" id="KW-0812">Transmembrane</keyword>
<keyword evidence="1" id="KW-0472">Membrane</keyword>
<gene>
    <name evidence="2" type="ORF">UFOPK2370_00680</name>
</gene>
<feature type="transmembrane region" description="Helical" evidence="1">
    <location>
        <begin position="23"/>
        <end position="47"/>
    </location>
</feature>
<evidence type="ECO:0000313" key="2">
    <source>
        <dbReference type="EMBL" id="CAB4686693.1"/>
    </source>
</evidence>
<keyword evidence="1" id="KW-1133">Transmembrane helix</keyword>
<reference evidence="2" key="1">
    <citation type="submission" date="2020-05" db="EMBL/GenBank/DDBJ databases">
        <authorList>
            <person name="Chiriac C."/>
            <person name="Salcher M."/>
            <person name="Ghai R."/>
            <person name="Kavagutti S V."/>
        </authorList>
    </citation>
    <scope>NUCLEOTIDE SEQUENCE</scope>
</reference>
<evidence type="ECO:0000256" key="1">
    <source>
        <dbReference type="SAM" id="Phobius"/>
    </source>
</evidence>